<dbReference type="Pfam" id="PF01243">
    <property type="entry name" value="PNPOx_N"/>
    <property type="match status" value="1"/>
</dbReference>
<evidence type="ECO:0000259" key="2">
    <source>
        <dbReference type="Pfam" id="PF01243"/>
    </source>
</evidence>
<evidence type="ECO:0000256" key="1">
    <source>
        <dbReference type="SAM" id="MobiDB-lite"/>
    </source>
</evidence>
<keyword evidence="4" id="KW-1185">Reference proteome</keyword>
<gene>
    <name evidence="3" type="ORF">P2G67_13520</name>
</gene>
<evidence type="ECO:0000313" key="4">
    <source>
        <dbReference type="Proteomes" id="UP001215503"/>
    </source>
</evidence>
<feature type="compositionally biased region" description="Basic and acidic residues" evidence="1">
    <location>
        <begin position="13"/>
        <end position="24"/>
    </location>
</feature>
<feature type="region of interest" description="Disordered" evidence="1">
    <location>
        <begin position="1"/>
        <end position="24"/>
    </location>
</feature>
<dbReference type="InterPro" id="IPR011576">
    <property type="entry name" value="Pyridox_Oxase_N"/>
</dbReference>
<sequence>MSAIDSVQSLRAHYGEPSETAQRKQIDRLDEHCRTLIAAAPFVVIGTANARGEQDVSPRGDPPGFVKVLDDRHLLIPDRPGNRRVDSLSNLLENPGIGLLFMIPGMTETLRINGRGRIVTDPEVLADLAVQGKPAVSAILVEVETAYMHCGKALIRSKLWAQESQVDRKSLPSLGRILADQIQGLNAREQEERLEEAYRTRLY</sequence>
<dbReference type="EMBL" id="JARHUD010000008">
    <property type="protein sequence ID" value="MDF2096996.1"/>
    <property type="molecule type" value="Genomic_DNA"/>
</dbReference>
<name>A0ABT5YPV2_9PROT</name>
<dbReference type="RefSeq" id="WP_275823766.1">
    <property type="nucleotide sequence ID" value="NZ_JARHUD010000008.1"/>
</dbReference>
<dbReference type="Gene3D" id="2.30.110.10">
    <property type="entry name" value="Electron Transport, Fmn-binding Protein, Chain A"/>
    <property type="match status" value="1"/>
</dbReference>
<evidence type="ECO:0000313" key="3">
    <source>
        <dbReference type="EMBL" id="MDF2096996.1"/>
    </source>
</evidence>
<accession>A0ABT5YPV2</accession>
<dbReference type="InterPro" id="IPR012349">
    <property type="entry name" value="Split_barrel_FMN-bd"/>
</dbReference>
<dbReference type="InterPro" id="IPR024029">
    <property type="entry name" value="Pyridox_Oxase_FMN-dep"/>
</dbReference>
<dbReference type="Proteomes" id="UP001215503">
    <property type="component" value="Unassembled WGS sequence"/>
</dbReference>
<dbReference type="NCBIfam" id="TIGR04025">
    <property type="entry name" value="PPOX_FMN_DR2398"/>
    <property type="match status" value="1"/>
</dbReference>
<comment type="caution">
    <text evidence="3">The sequence shown here is derived from an EMBL/GenBank/DDBJ whole genome shotgun (WGS) entry which is preliminary data.</text>
</comment>
<dbReference type="SUPFAM" id="SSF50475">
    <property type="entry name" value="FMN-binding split barrel"/>
    <property type="match status" value="1"/>
</dbReference>
<reference evidence="3 4" key="1">
    <citation type="submission" date="2023-03" db="EMBL/GenBank/DDBJ databases">
        <title>Fodinicurvata sp. CAU 1616 isolated from sea sendiment.</title>
        <authorList>
            <person name="Kim W."/>
        </authorList>
    </citation>
    <scope>NUCLEOTIDE SEQUENCE [LARGE SCALE GENOMIC DNA]</scope>
    <source>
        <strain evidence="3 4">CAU 1616</strain>
    </source>
</reference>
<protein>
    <submittedName>
        <fullName evidence="3">Pyridoxamine 5'-phosphate oxidase family protein</fullName>
    </submittedName>
</protein>
<proteinExistence type="predicted"/>
<dbReference type="PANTHER" id="PTHR42815:SF2">
    <property type="entry name" value="FAD-BINDING, PUTATIVE (AFU_ORTHOLOGUE AFUA_6G07600)-RELATED"/>
    <property type="match status" value="1"/>
</dbReference>
<organism evidence="3 4">
    <name type="scientific">Aquibaculum arenosum</name>
    <dbReference type="NCBI Taxonomy" id="3032591"/>
    <lineage>
        <taxon>Bacteria</taxon>
        <taxon>Pseudomonadati</taxon>
        <taxon>Pseudomonadota</taxon>
        <taxon>Alphaproteobacteria</taxon>
        <taxon>Rhodospirillales</taxon>
        <taxon>Rhodovibrionaceae</taxon>
        <taxon>Aquibaculum</taxon>
    </lineage>
</organism>
<feature type="domain" description="Pyridoxamine 5'-phosphate oxidase N-terminal" evidence="2">
    <location>
        <begin position="29"/>
        <end position="150"/>
    </location>
</feature>
<dbReference type="PANTHER" id="PTHR42815">
    <property type="entry name" value="FAD-BINDING, PUTATIVE (AFU_ORTHOLOGUE AFUA_6G07600)-RELATED"/>
    <property type="match status" value="1"/>
</dbReference>